<organism evidence="1">
    <name type="scientific">Aphanomyces astaci</name>
    <name type="common">Crayfish plague agent</name>
    <dbReference type="NCBI Taxonomy" id="112090"/>
    <lineage>
        <taxon>Eukaryota</taxon>
        <taxon>Sar</taxon>
        <taxon>Stramenopiles</taxon>
        <taxon>Oomycota</taxon>
        <taxon>Saprolegniomycetes</taxon>
        <taxon>Saprolegniales</taxon>
        <taxon>Verrucalvaceae</taxon>
        <taxon>Aphanomyces</taxon>
    </lineage>
</organism>
<proteinExistence type="predicted"/>
<sequence length="1022" mass="114251">MLLRWRRHVQRRALPAGPATRTRASTTIATDGLPGLCHRSQTSSTKNNVVSMQDLLASNPQRNWELSFNWERALQWWPQAAWKDALGPSFKAEHSRLAALLQQNGPSNHYYLLRRHPELAKDVLQLVVDSTKAFPYVNPLHRDMDIIKVLRQMALAVGEDNMVHAVQVVIHQRCLTKESARCTPCLYRSLSAASDTTSATTLRDILRHLIHHHLVPEILALLEYATVHRIPIDVWRRVFNVFIHPSFPVSNDVSNAVANVSNVSVVHDVAQQFMAHVDARPMRVSEGIAASVLRAAVHHSDAATAMTCYAWFRRHQVPLSAISIGHMMQFLRPGQPHANMETFQQVYADAVDAGGVASLSAPCLAMAINAATHDRSFLRQIVRDIVHSSDKLDKLDVGMCNVALRGLVTGPSTDPLMDYPLAQSLGQTMLQSGVIPNRGSLVTLLRVNPDKLSILKHRDVITTVGHTVPRIAITSPSTTDENDDVIHVAYIAIVDLIKSGDVTTAAAVRDAVLSQYPAVVAFPHAMWQTIVLSLMHDRDTFDHTVDWLRCLPAIPDHYQEAQSTEEVIDEVVFATWFTLARKYRKPVSRDVPWVLALWRQLHPPSASSSTKDDDLVKRFDLAISTCCHFDDVATATDVWHDMMADVGAPSAAAATAMLHAMDRTNHDFASFFYSELYPKEARKAKRISHRPPPMAVLQSALFVASQRKKHGMVRDVLELLMTLPPSEWNTAVYRNALYCCAQASMGELSDTGLELIEWFMTDRLPFDPDEFSLFDSMRIAKHSSIDDQYALLHAYSERNRWPGLMAYTVMMEAHLQANAPSSYGHMVVEMMDAQNIRMDLKFATVYALLLVQNHDIPKLLHLIRSMVVDEPHIEPDLYFFSALLTMVAHQAGMDGCFELVASVTSIRHFEALYLALIQVGLTKGVLERVCNVVMQMECEGFAMSSAGLVQVIQAVSSNREMDKVVSIVAQMVAGPRVMPFDETVFSALWTQLDKYSCANKVSLKFIQQQATSQGFERTTSTL</sequence>
<dbReference type="Gene3D" id="1.25.40.10">
    <property type="entry name" value="Tetratricopeptide repeat domain"/>
    <property type="match status" value="1"/>
</dbReference>
<dbReference type="EMBL" id="KI913283">
    <property type="protein sequence ID" value="ETV64645.1"/>
    <property type="molecule type" value="Genomic_DNA"/>
</dbReference>
<dbReference type="PANTHER" id="PTHR47939">
    <property type="entry name" value="MEMBRANE-ASSOCIATED SALT-INDUCIBLE PROTEIN-LIKE"/>
    <property type="match status" value="1"/>
</dbReference>
<gene>
    <name evidence="1" type="ORF">H257_18501</name>
</gene>
<dbReference type="PANTHER" id="PTHR47939:SF5">
    <property type="entry name" value="PENTACOTRIPEPTIDE-REPEAT REGION OF PRORP DOMAIN-CONTAINING PROTEIN"/>
    <property type="match status" value="1"/>
</dbReference>
<name>W4FAX4_APHAT</name>
<accession>W4FAX4</accession>
<reference evidence="1" key="1">
    <citation type="submission" date="2013-12" db="EMBL/GenBank/DDBJ databases">
        <title>The Genome Sequence of Aphanomyces astaci APO3.</title>
        <authorList>
            <consortium name="The Broad Institute Genomics Platform"/>
            <person name="Russ C."/>
            <person name="Tyler B."/>
            <person name="van West P."/>
            <person name="Dieguez-Uribeondo J."/>
            <person name="Young S.K."/>
            <person name="Zeng Q."/>
            <person name="Gargeya S."/>
            <person name="Fitzgerald M."/>
            <person name="Abouelleil A."/>
            <person name="Alvarado L."/>
            <person name="Chapman S.B."/>
            <person name="Gainer-Dewar J."/>
            <person name="Goldberg J."/>
            <person name="Griggs A."/>
            <person name="Gujja S."/>
            <person name="Hansen M."/>
            <person name="Howarth C."/>
            <person name="Imamovic A."/>
            <person name="Ireland A."/>
            <person name="Larimer J."/>
            <person name="McCowan C."/>
            <person name="Murphy C."/>
            <person name="Pearson M."/>
            <person name="Poon T.W."/>
            <person name="Priest M."/>
            <person name="Roberts A."/>
            <person name="Saif S."/>
            <person name="Shea T."/>
            <person name="Sykes S."/>
            <person name="Wortman J."/>
            <person name="Nusbaum C."/>
            <person name="Birren B."/>
        </authorList>
    </citation>
    <scope>NUCLEOTIDE SEQUENCE [LARGE SCALE GENOMIC DNA]</scope>
    <source>
        <strain evidence="1">APO3</strain>
    </source>
</reference>
<dbReference type="VEuPathDB" id="FungiDB:H257_18501"/>
<dbReference type="RefSeq" id="XP_009845878.1">
    <property type="nucleotide sequence ID" value="XM_009847576.1"/>
</dbReference>
<evidence type="ECO:0008006" key="2">
    <source>
        <dbReference type="Google" id="ProtNLM"/>
    </source>
</evidence>
<dbReference type="InterPro" id="IPR011990">
    <property type="entry name" value="TPR-like_helical_dom_sf"/>
</dbReference>
<dbReference type="GeneID" id="20820497"/>
<dbReference type="STRING" id="112090.W4FAX4"/>
<protein>
    <recommendedName>
        <fullName evidence="2">Pentacotripeptide-repeat region of PRORP domain-containing protein</fullName>
    </recommendedName>
</protein>
<dbReference type="OrthoDB" id="185373at2759"/>
<dbReference type="AlphaFoldDB" id="W4FAX4"/>
<dbReference type="InterPro" id="IPR050667">
    <property type="entry name" value="PPR-containing_protein"/>
</dbReference>
<evidence type="ECO:0000313" key="1">
    <source>
        <dbReference type="EMBL" id="ETV64645.1"/>
    </source>
</evidence>